<evidence type="ECO:0000313" key="8">
    <source>
        <dbReference type="Proteomes" id="UP000294593"/>
    </source>
</evidence>
<dbReference type="Proteomes" id="UP000294593">
    <property type="component" value="Unassembled WGS sequence"/>
</dbReference>
<protein>
    <submittedName>
        <fullName evidence="7">DNA-binding protein H-NS</fullName>
    </submittedName>
</protein>
<keyword evidence="4 7" id="KW-0238">DNA-binding</keyword>
<organism evidence="7 8">
    <name type="scientific">Aquabacterium commune</name>
    <dbReference type="NCBI Taxonomy" id="70586"/>
    <lineage>
        <taxon>Bacteria</taxon>
        <taxon>Pseudomonadati</taxon>
        <taxon>Pseudomonadota</taxon>
        <taxon>Betaproteobacteria</taxon>
        <taxon>Burkholderiales</taxon>
        <taxon>Aquabacterium</taxon>
    </lineage>
</organism>
<evidence type="ECO:0000259" key="6">
    <source>
        <dbReference type="SMART" id="SM00528"/>
    </source>
</evidence>
<dbReference type="InterPro" id="IPR037150">
    <property type="entry name" value="H-NS_C_dom_sf"/>
</dbReference>
<dbReference type="Pfam" id="PF00816">
    <property type="entry name" value="Histone_HNS"/>
    <property type="match status" value="1"/>
</dbReference>
<reference evidence="7 8" key="1">
    <citation type="submission" date="2019-03" db="EMBL/GenBank/DDBJ databases">
        <title>Genomic Encyclopedia of Type Strains, Phase IV (KMG-IV): sequencing the most valuable type-strain genomes for metagenomic binning, comparative biology and taxonomic classification.</title>
        <authorList>
            <person name="Goeker M."/>
        </authorList>
    </citation>
    <scope>NUCLEOTIDE SEQUENCE [LARGE SCALE GENOMIC DNA]</scope>
    <source>
        <strain evidence="7 8">DSM 11901</strain>
    </source>
</reference>
<dbReference type="PANTHER" id="PTHR38097">
    <property type="match status" value="1"/>
</dbReference>
<evidence type="ECO:0000256" key="4">
    <source>
        <dbReference type="ARBA" id="ARBA00023125"/>
    </source>
</evidence>
<gene>
    <name evidence="7" type="ORF">EV672_106117</name>
</gene>
<keyword evidence="8" id="KW-1185">Reference proteome</keyword>
<dbReference type="PANTHER" id="PTHR38097:SF2">
    <property type="entry name" value="DNA-BINDING PROTEIN STPA"/>
    <property type="match status" value="1"/>
</dbReference>
<evidence type="ECO:0000256" key="3">
    <source>
        <dbReference type="ARBA" id="ARBA00022490"/>
    </source>
</evidence>
<keyword evidence="5" id="KW-0175">Coiled coil</keyword>
<keyword evidence="3" id="KW-0963">Cytoplasm</keyword>
<feature type="domain" description="DNA-binding protein H-NS-like C-terminal" evidence="6">
    <location>
        <begin position="68"/>
        <end position="112"/>
    </location>
</feature>
<accession>A0A4R6R825</accession>
<dbReference type="RefSeq" id="WP_133609347.1">
    <property type="nucleotide sequence ID" value="NZ_JBASTO010000143.1"/>
</dbReference>
<dbReference type="InterPro" id="IPR027444">
    <property type="entry name" value="H-NS_C_dom"/>
</dbReference>
<dbReference type="SUPFAM" id="SSF81273">
    <property type="entry name" value="H-NS histone-like proteins"/>
    <property type="match status" value="1"/>
</dbReference>
<comment type="similarity">
    <text evidence="2">Belongs to the histone-like protein H-NS family.</text>
</comment>
<evidence type="ECO:0000256" key="1">
    <source>
        <dbReference type="ARBA" id="ARBA00004453"/>
    </source>
</evidence>
<evidence type="ECO:0000313" key="7">
    <source>
        <dbReference type="EMBL" id="TDP82161.1"/>
    </source>
</evidence>
<proteinExistence type="inferred from homology"/>
<dbReference type="GO" id="GO:0003677">
    <property type="term" value="F:DNA binding"/>
    <property type="evidence" value="ECO:0007669"/>
    <property type="project" value="UniProtKB-KW"/>
</dbReference>
<dbReference type="EMBL" id="SNXW01000006">
    <property type="protein sequence ID" value="TDP82161.1"/>
    <property type="molecule type" value="Genomic_DNA"/>
</dbReference>
<feature type="coiled-coil region" evidence="5">
    <location>
        <begin position="4"/>
        <end position="34"/>
    </location>
</feature>
<dbReference type="SMART" id="SM00528">
    <property type="entry name" value="HNS"/>
    <property type="match status" value="1"/>
</dbReference>
<sequence length="112" mass="12036">MSNYQELLAQKAALEKQAIELEKQLQDARRAERSGVIAQIKNLLAEHGLTVADLGLKPGKQAGTGAAPTAGRKVAPKYRNQATGETWTGRGLQPKWVQAAVATGKKLEDFAI</sequence>
<comment type="caution">
    <text evidence="7">The sequence shown here is derived from an EMBL/GenBank/DDBJ whole genome shotgun (WGS) entry which is preliminary data.</text>
</comment>
<comment type="subcellular location">
    <subcellularLocation>
        <location evidence="1">Cytoplasm</location>
        <location evidence="1">Nucleoid</location>
    </subcellularLocation>
</comment>
<evidence type="ECO:0000256" key="5">
    <source>
        <dbReference type="SAM" id="Coils"/>
    </source>
</evidence>
<dbReference type="GO" id="GO:0009295">
    <property type="term" value="C:nucleoid"/>
    <property type="evidence" value="ECO:0007669"/>
    <property type="project" value="UniProtKB-SubCell"/>
</dbReference>
<dbReference type="Gene3D" id="4.10.430.10">
    <property type="entry name" value="Histone-like protein H-NS, C-terminal domain"/>
    <property type="match status" value="1"/>
</dbReference>
<dbReference type="OrthoDB" id="5297879at2"/>
<dbReference type="AlphaFoldDB" id="A0A4R6R825"/>
<name>A0A4R6R825_9BURK</name>
<evidence type="ECO:0000256" key="2">
    <source>
        <dbReference type="ARBA" id="ARBA00010610"/>
    </source>
</evidence>